<sequence length="134" mass="14673">LMYFPVREQQSASRSVQTFGAYSDAISTALSIAVTSKNRSVGTCTLEAKRMWTSWGDVVPMTIDKKERKESEKGLVLRRGHVWGSGNSSVSIPLQLTFISISGMMVGIPFNGGLRQVEYGSKLLENQGLQLTGQ</sequence>
<protein>
    <submittedName>
        <fullName evidence="2">Beta-lactamase domain-containing protein</fullName>
    </submittedName>
</protein>
<evidence type="ECO:0000313" key="2">
    <source>
        <dbReference type="WBParaSite" id="TCNE_0000224401-mRNA-1"/>
    </source>
</evidence>
<name>A0A183U174_TOXCA</name>
<dbReference type="Proteomes" id="UP000050794">
    <property type="component" value="Unassembled WGS sequence"/>
</dbReference>
<reference evidence="2" key="1">
    <citation type="submission" date="2016-06" db="UniProtKB">
        <authorList>
            <consortium name="WormBaseParasite"/>
        </authorList>
    </citation>
    <scope>IDENTIFICATION</scope>
</reference>
<dbReference type="WBParaSite" id="TCNE_0000224401-mRNA-1">
    <property type="protein sequence ID" value="TCNE_0000224401-mRNA-1"/>
    <property type="gene ID" value="TCNE_0000224401"/>
</dbReference>
<accession>A0A183U174</accession>
<proteinExistence type="predicted"/>
<dbReference type="AlphaFoldDB" id="A0A183U174"/>
<keyword evidence="1" id="KW-1185">Reference proteome</keyword>
<organism evidence="1 2">
    <name type="scientific">Toxocara canis</name>
    <name type="common">Canine roundworm</name>
    <dbReference type="NCBI Taxonomy" id="6265"/>
    <lineage>
        <taxon>Eukaryota</taxon>
        <taxon>Metazoa</taxon>
        <taxon>Ecdysozoa</taxon>
        <taxon>Nematoda</taxon>
        <taxon>Chromadorea</taxon>
        <taxon>Rhabditida</taxon>
        <taxon>Spirurina</taxon>
        <taxon>Ascaridomorpha</taxon>
        <taxon>Ascaridoidea</taxon>
        <taxon>Toxocaridae</taxon>
        <taxon>Toxocara</taxon>
    </lineage>
</organism>
<evidence type="ECO:0000313" key="1">
    <source>
        <dbReference type="Proteomes" id="UP000050794"/>
    </source>
</evidence>